<evidence type="ECO:0000313" key="3">
    <source>
        <dbReference type="Proteomes" id="UP000297245"/>
    </source>
</evidence>
<name>A0A4S8MK64_DENBC</name>
<dbReference type="Proteomes" id="UP000297245">
    <property type="component" value="Unassembled WGS sequence"/>
</dbReference>
<feature type="compositionally biased region" description="Basic residues" evidence="1">
    <location>
        <begin position="273"/>
        <end position="287"/>
    </location>
</feature>
<dbReference type="AlphaFoldDB" id="A0A4S8MK64"/>
<keyword evidence="3" id="KW-1185">Reference proteome</keyword>
<reference evidence="2 3" key="1">
    <citation type="journal article" date="2019" name="Nat. Ecol. Evol.">
        <title>Megaphylogeny resolves global patterns of mushroom evolution.</title>
        <authorList>
            <person name="Varga T."/>
            <person name="Krizsan K."/>
            <person name="Foldi C."/>
            <person name="Dima B."/>
            <person name="Sanchez-Garcia M."/>
            <person name="Sanchez-Ramirez S."/>
            <person name="Szollosi G.J."/>
            <person name="Szarkandi J.G."/>
            <person name="Papp V."/>
            <person name="Albert L."/>
            <person name="Andreopoulos W."/>
            <person name="Angelini C."/>
            <person name="Antonin V."/>
            <person name="Barry K.W."/>
            <person name="Bougher N.L."/>
            <person name="Buchanan P."/>
            <person name="Buyck B."/>
            <person name="Bense V."/>
            <person name="Catcheside P."/>
            <person name="Chovatia M."/>
            <person name="Cooper J."/>
            <person name="Damon W."/>
            <person name="Desjardin D."/>
            <person name="Finy P."/>
            <person name="Geml J."/>
            <person name="Haridas S."/>
            <person name="Hughes K."/>
            <person name="Justo A."/>
            <person name="Karasinski D."/>
            <person name="Kautmanova I."/>
            <person name="Kiss B."/>
            <person name="Kocsube S."/>
            <person name="Kotiranta H."/>
            <person name="LaButti K.M."/>
            <person name="Lechner B.E."/>
            <person name="Liimatainen K."/>
            <person name="Lipzen A."/>
            <person name="Lukacs Z."/>
            <person name="Mihaltcheva S."/>
            <person name="Morgado L.N."/>
            <person name="Niskanen T."/>
            <person name="Noordeloos M.E."/>
            <person name="Ohm R.A."/>
            <person name="Ortiz-Santana B."/>
            <person name="Ovrebo C."/>
            <person name="Racz N."/>
            <person name="Riley R."/>
            <person name="Savchenko A."/>
            <person name="Shiryaev A."/>
            <person name="Soop K."/>
            <person name="Spirin V."/>
            <person name="Szebenyi C."/>
            <person name="Tomsovsky M."/>
            <person name="Tulloss R.E."/>
            <person name="Uehling J."/>
            <person name="Grigoriev I.V."/>
            <person name="Vagvolgyi C."/>
            <person name="Papp T."/>
            <person name="Martin F.M."/>
            <person name="Miettinen O."/>
            <person name="Hibbett D.S."/>
            <person name="Nagy L.G."/>
        </authorList>
    </citation>
    <scope>NUCLEOTIDE SEQUENCE [LARGE SCALE GENOMIC DNA]</scope>
    <source>
        <strain evidence="2 3">CBS 962.96</strain>
    </source>
</reference>
<protein>
    <submittedName>
        <fullName evidence="2">Uncharacterized protein</fullName>
    </submittedName>
</protein>
<proteinExistence type="predicted"/>
<feature type="compositionally biased region" description="Basic and acidic residues" evidence="1">
    <location>
        <begin position="238"/>
        <end position="248"/>
    </location>
</feature>
<evidence type="ECO:0000256" key="1">
    <source>
        <dbReference type="SAM" id="MobiDB-lite"/>
    </source>
</evidence>
<sequence length="287" mass="31298">MPTQNPNYNGYNRSPSVSSSVGSHRAGANEDYTSPSDNELSKTDFERKWEQRIGLRNITPAEELAIKDPLLTKPPPNSEEEMALHTRILSTLRTLITKLEEDELFEQTLFRGPKVGLEEPIISTDIDHIMRNMMGPSSISIKHDPYKHAIKDSQIPYNPDFSFSYLATSGNHGNLNNSYNGTGTGTGMGTGTGVGIGMGMGMGIGIGTGRGTDEDAEMLSNLGLDSTSSPPFLGGKGKTKEKEKKIEDGPWNTNETRNEFGAGMDRVSTPRSTHGKTMLKGKGFVRR</sequence>
<feature type="region of interest" description="Disordered" evidence="1">
    <location>
        <begin position="1"/>
        <end position="43"/>
    </location>
</feature>
<gene>
    <name evidence="2" type="ORF">K435DRAFT_792040</name>
</gene>
<feature type="compositionally biased region" description="Polar residues" evidence="1">
    <location>
        <begin position="1"/>
        <end position="13"/>
    </location>
</feature>
<feature type="region of interest" description="Disordered" evidence="1">
    <location>
        <begin position="222"/>
        <end position="287"/>
    </location>
</feature>
<accession>A0A4S8MK64</accession>
<organism evidence="2 3">
    <name type="scientific">Dendrothele bispora (strain CBS 962.96)</name>
    <dbReference type="NCBI Taxonomy" id="1314807"/>
    <lineage>
        <taxon>Eukaryota</taxon>
        <taxon>Fungi</taxon>
        <taxon>Dikarya</taxon>
        <taxon>Basidiomycota</taxon>
        <taxon>Agaricomycotina</taxon>
        <taxon>Agaricomycetes</taxon>
        <taxon>Agaricomycetidae</taxon>
        <taxon>Agaricales</taxon>
        <taxon>Agaricales incertae sedis</taxon>
        <taxon>Dendrothele</taxon>
    </lineage>
</organism>
<evidence type="ECO:0000313" key="2">
    <source>
        <dbReference type="EMBL" id="THV02971.1"/>
    </source>
</evidence>
<dbReference type="EMBL" id="ML179071">
    <property type="protein sequence ID" value="THV02971.1"/>
    <property type="molecule type" value="Genomic_DNA"/>
</dbReference>
<dbReference type="OrthoDB" id="3227715at2759"/>
<feature type="compositionally biased region" description="Low complexity" evidence="1">
    <location>
        <begin position="14"/>
        <end position="23"/>
    </location>
</feature>